<dbReference type="AlphaFoldDB" id="A0A318KT70"/>
<dbReference type="InterPro" id="IPR001753">
    <property type="entry name" value="Enoyl-CoA_hydra/iso"/>
</dbReference>
<dbReference type="InterPro" id="IPR029045">
    <property type="entry name" value="ClpP/crotonase-like_dom_sf"/>
</dbReference>
<evidence type="ECO:0000256" key="2">
    <source>
        <dbReference type="RuleBase" id="RU003707"/>
    </source>
</evidence>
<dbReference type="OrthoDB" id="9148881at2"/>
<dbReference type="EMBL" id="QJKI01000024">
    <property type="protein sequence ID" value="PXX75882.1"/>
    <property type="molecule type" value="Genomic_DNA"/>
</dbReference>
<dbReference type="RefSeq" id="WP_158281838.1">
    <property type="nucleotide sequence ID" value="NZ_QJKI01000024.1"/>
</dbReference>
<name>A0A318KT70_9NEIS</name>
<protein>
    <submittedName>
        <fullName evidence="3">Enoyl-CoA hydratase/carnithine racemase</fullName>
    </submittedName>
</protein>
<accession>A0A318KT70</accession>
<dbReference type="PROSITE" id="PS00166">
    <property type="entry name" value="ENOYL_COA_HYDRATASE"/>
    <property type="match status" value="1"/>
</dbReference>
<sequence>MAYFTLELQDSVYVLTMINGDKGNVMDDAWLDELTVHLDAIEADPAANRALVLASNHEKAWSNGIDLDYIRSKGMAYLFDHFVPRLDRFLGRIAWLNLPTVACISGNAYGGGALIASACDFRTMRADRGRICFPEIDLKLGLSPAMVECVNTLPNEQARWEMVMTGRALGGEEAAARQIVDRALSAEALLPETLALAAQLASKDRVAYTRLKRLLRPRWAKFAPQAKSAA</sequence>
<dbReference type="SUPFAM" id="SSF52096">
    <property type="entry name" value="ClpP/crotonase"/>
    <property type="match status" value="1"/>
</dbReference>
<evidence type="ECO:0000256" key="1">
    <source>
        <dbReference type="ARBA" id="ARBA00005254"/>
    </source>
</evidence>
<organism evidence="3 4">
    <name type="scientific">Rivihabitans pingtungensis</name>
    <dbReference type="NCBI Taxonomy" id="1054498"/>
    <lineage>
        <taxon>Bacteria</taxon>
        <taxon>Pseudomonadati</taxon>
        <taxon>Pseudomonadota</taxon>
        <taxon>Betaproteobacteria</taxon>
        <taxon>Neisseriales</taxon>
        <taxon>Aquaspirillaceae</taxon>
        <taxon>Rivihabitans</taxon>
    </lineage>
</organism>
<dbReference type="Gene3D" id="3.90.226.10">
    <property type="entry name" value="2-enoyl-CoA Hydratase, Chain A, domain 1"/>
    <property type="match status" value="1"/>
</dbReference>
<comment type="similarity">
    <text evidence="1 2">Belongs to the enoyl-CoA hydratase/isomerase family.</text>
</comment>
<dbReference type="Proteomes" id="UP000247555">
    <property type="component" value="Unassembled WGS sequence"/>
</dbReference>
<evidence type="ECO:0000313" key="4">
    <source>
        <dbReference type="Proteomes" id="UP000247555"/>
    </source>
</evidence>
<dbReference type="PANTHER" id="PTHR11941:SF75">
    <property type="entry name" value="ENOYL-COA HYDRATASE_ISOMERASE FAMILY PROTEIN"/>
    <property type="match status" value="1"/>
</dbReference>
<dbReference type="Pfam" id="PF00378">
    <property type="entry name" value="ECH_1"/>
    <property type="match status" value="1"/>
</dbReference>
<proteinExistence type="inferred from homology"/>
<gene>
    <name evidence="3" type="ORF">DFR34_12422</name>
</gene>
<keyword evidence="4" id="KW-1185">Reference proteome</keyword>
<reference evidence="3 4" key="1">
    <citation type="submission" date="2018-05" db="EMBL/GenBank/DDBJ databases">
        <title>Genomic Encyclopedia of Type Strains, Phase IV (KMG-IV): sequencing the most valuable type-strain genomes for metagenomic binning, comparative biology and taxonomic classification.</title>
        <authorList>
            <person name="Goeker M."/>
        </authorList>
    </citation>
    <scope>NUCLEOTIDE SEQUENCE [LARGE SCALE GENOMIC DNA]</scope>
    <source>
        <strain evidence="3 4">DSM 29661</strain>
    </source>
</reference>
<evidence type="ECO:0000313" key="3">
    <source>
        <dbReference type="EMBL" id="PXX75882.1"/>
    </source>
</evidence>
<dbReference type="GO" id="GO:0004165">
    <property type="term" value="F:delta(3)-delta(2)-enoyl-CoA isomerase activity"/>
    <property type="evidence" value="ECO:0007669"/>
    <property type="project" value="TreeGrafter"/>
</dbReference>
<comment type="caution">
    <text evidence="3">The sequence shown here is derived from an EMBL/GenBank/DDBJ whole genome shotgun (WGS) entry which is preliminary data.</text>
</comment>
<dbReference type="CDD" id="cd06558">
    <property type="entry name" value="crotonase-like"/>
    <property type="match status" value="1"/>
</dbReference>
<dbReference type="PANTHER" id="PTHR11941">
    <property type="entry name" value="ENOYL-COA HYDRATASE-RELATED"/>
    <property type="match status" value="1"/>
</dbReference>
<dbReference type="InterPro" id="IPR018376">
    <property type="entry name" value="Enoyl-CoA_hyd/isom_CS"/>
</dbReference>
<dbReference type="GO" id="GO:0006635">
    <property type="term" value="P:fatty acid beta-oxidation"/>
    <property type="evidence" value="ECO:0007669"/>
    <property type="project" value="TreeGrafter"/>
</dbReference>